<feature type="domain" description="Sulfatase N-terminal" evidence="4">
    <location>
        <begin position="52"/>
        <end position="396"/>
    </location>
</feature>
<organism evidence="5 6">
    <name type="scientific">Pseudozyma flocculosa</name>
    <dbReference type="NCBI Taxonomy" id="84751"/>
    <lineage>
        <taxon>Eukaryota</taxon>
        <taxon>Fungi</taxon>
        <taxon>Dikarya</taxon>
        <taxon>Basidiomycota</taxon>
        <taxon>Ustilaginomycotina</taxon>
        <taxon>Ustilaginomycetes</taxon>
        <taxon>Ustilaginales</taxon>
        <taxon>Ustilaginaceae</taxon>
        <taxon>Pseudozyma</taxon>
    </lineage>
</organism>
<dbReference type="PANTHER" id="PTHR43108:SF8">
    <property type="entry name" value="SD21168P"/>
    <property type="match status" value="1"/>
</dbReference>
<dbReference type="PANTHER" id="PTHR43108">
    <property type="entry name" value="N-ACETYLGLUCOSAMINE-6-SULFATASE FAMILY MEMBER"/>
    <property type="match status" value="1"/>
</dbReference>
<dbReference type="Pfam" id="PF00884">
    <property type="entry name" value="Sulfatase"/>
    <property type="match status" value="1"/>
</dbReference>
<dbReference type="Gene3D" id="3.40.720.10">
    <property type="entry name" value="Alkaline Phosphatase, subunit A"/>
    <property type="match status" value="1"/>
</dbReference>
<comment type="similarity">
    <text evidence="1">Belongs to the sulfatase family.</text>
</comment>
<dbReference type="InterPro" id="IPR000917">
    <property type="entry name" value="Sulfatase_N"/>
</dbReference>
<dbReference type="Proteomes" id="UP000323386">
    <property type="component" value="Unassembled WGS sequence"/>
</dbReference>
<evidence type="ECO:0000259" key="4">
    <source>
        <dbReference type="Pfam" id="PF00884"/>
    </source>
</evidence>
<name>A0A5C3EWU6_9BASI</name>
<dbReference type="CDD" id="cd16147">
    <property type="entry name" value="G6S"/>
    <property type="match status" value="1"/>
</dbReference>
<dbReference type="SUPFAM" id="SSF53649">
    <property type="entry name" value="Alkaline phosphatase-like"/>
    <property type="match status" value="1"/>
</dbReference>
<reference evidence="5 6" key="1">
    <citation type="submission" date="2018-03" db="EMBL/GenBank/DDBJ databases">
        <authorList>
            <person name="Guldener U."/>
        </authorList>
    </citation>
    <scope>NUCLEOTIDE SEQUENCE [LARGE SCALE GENOMIC DNA]</scope>
    <source>
        <strain evidence="5 6">DAOM196992</strain>
    </source>
</reference>
<dbReference type="GO" id="GO:0008449">
    <property type="term" value="F:N-acetylglucosamine-6-sulfatase activity"/>
    <property type="evidence" value="ECO:0007669"/>
    <property type="project" value="TreeGrafter"/>
</dbReference>
<keyword evidence="6" id="KW-1185">Reference proteome</keyword>
<feature type="region of interest" description="Disordered" evidence="2">
    <location>
        <begin position="26"/>
        <end position="47"/>
    </location>
</feature>
<evidence type="ECO:0000313" key="6">
    <source>
        <dbReference type="Proteomes" id="UP000323386"/>
    </source>
</evidence>
<evidence type="ECO:0000256" key="2">
    <source>
        <dbReference type="SAM" id="MobiDB-lite"/>
    </source>
</evidence>
<dbReference type="GO" id="GO:0005539">
    <property type="term" value="F:glycosaminoglycan binding"/>
    <property type="evidence" value="ECO:0007669"/>
    <property type="project" value="TreeGrafter"/>
</dbReference>
<evidence type="ECO:0000256" key="3">
    <source>
        <dbReference type="SAM" id="SignalP"/>
    </source>
</evidence>
<feature type="chain" id="PRO_5023069493" evidence="3">
    <location>
        <begin position="25"/>
        <end position="615"/>
    </location>
</feature>
<evidence type="ECO:0000313" key="5">
    <source>
        <dbReference type="EMBL" id="SPO36714.1"/>
    </source>
</evidence>
<dbReference type="EMBL" id="OOIP01000005">
    <property type="protein sequence ID" value="SPO36714.1"/>
    <property type="molecule type" value="Genomic_DNA"/>
</dbReference>
<protein>
    <submittedName>
        <fullName evidence="5">Related to sulfatases</fullName>
    </submittedName>
</protein>
<feature type="signal peptide" evidence="3">
    <location>
        <begin position="1"/>
        <end position="24"/>
    </location>
</feature>
<feature type="compositionally biased region" description="Low complexity" evidence="2">
    <location>
        <begin position="33"/>
        <end position="47"/>
    </location>
</feature>
<sequence>MVVVSSSFLTTLLALLLLTSATSATPAQPRGAPPASNAASLSSPSSLSRRAPNFIYILSDDQDAASATRDVMPHLARTLSEGGSNYTHFYTPMSICCPSRVGFLRSQHGHSHNVTYVSAPFGGWERYVELGYRDDALPSWLQRAGYHTSYVGKLMNGNTLTNAQSVAVHGFNRSEILLDPHTYAFTNATYSVDGGPPENRPGEYSTDHIRDVGLSMLDEAVKSDQPFFVGIAPIGPHAELLPADKSVFLPPVSAPRHAHLFPDATIPRTPSFNPDRPSGAYTIRNLTRLDDEQVAYLDEWYRLRLRSLQSVDELIGAVVDRAEQLGILDNTYIIYSSDNGYTLGSHRRQPGKTTGYEQDIRVPFFVRGPGVPAGGLRDDVHSNIDVSATIAHLAGVETQYELDGRVMPWARPVGREGKHDKSIGTAADGVDGALTGTSTHHLSEYWVYLLDEGKYAGEQQAALYRALRVKDDGANWAYTVWCNGERELYDMNVDPHQMNNLLLPPSTNGTALAEPFAPLQSRTSSSHRVATRLDALLLNLKNCKGRACRELWTALFPRGEVQSLRQALKTEWDAYFDAVPRLHYTNCTPGFRRENELPDWSDDLAYDGAKGKGPK</sequence>
<evidence type="ECO:0000256" key="1">
    <source>
        <dbReference type="ARBA" id="ARBA00008779"/>
    </source>
</evidence>
<dbReference type="InterPro" id="IPR017850">
    <property type="entry name" value="Alkaline_phosphatase_core_sf"/>
</dbReference>
<dbReference type="AlphaFoldDB" id="A0A5C3EWU6"/>
<accession>A0A5C3EWU6</accession>
<dbReference type="OrthoDB" id="103349at2759"/>
<proteinExistence type="inferred from homology"/>
<gene>
    <name evidence="5" type="ORF">PSFLO_02185</name>
</gene>
<keyword evidence="3" id="KW-0732">Signal</keyword>